<dbReference type="InterPro" id="IPR052557">
    <property type="entry name" value="CAP/Cytokinesis_protein"/>
</dbReference>
<feature type="compositionally biased region" description="Polar residues" evidence="1">
    <location>
        <begin position="145"/>
        <end position="161"/>
    </location>
</feature>
<dbReference type="Gene3D" id="3.10.620.30">
    <property type="match status" value="1"/>
</dbReference>
<keyword evidence="4" id="KW-1185">Reference proteome</keyword>
<proteinExistence type="predicted"/>
<feature type="region of interest" description="Disordered" evidence="1">
    <location>
        <begin position="17"/>
        <end position="256"/>
    </location>
</feature>
<dbReference type="InterPro" id="IPR038765">
    <property type="entry name" value="Papain-like_cys_pep_sf"/>
</dbReference>
<feature type="compositionally biased region" description="Pro residues" evidence="1">
    <location>
        <begin position="64"/>
        <end position="73"/>
    </location>
</feature>
<dbReference type="PANTHER" id="PTHR46333:SF5">
    <property type="entry name" value="TRANSGLUTAMINASE-LIKE DOMAIN-CONTAINING PROTEIN"/>
    <property type="match status" value="1"/>
</dbReference>
<gene>
    <name evidence="3" type="ORF">QBC33DRAFT_151735</name>
</gene>
<accession>A0AAJ0C9F9</accession>
<dbReference type="AlphaFoldDB" id="A0AAJ0C9F9"/>
<dbReference type="Proteomes" id="UP001244011">
    <property type="component" value="Unassembled WGS sequence"/>
</dbReference>
<evidence type="ECO:0000313" key="3">
    <source>
        <dbReference type="EMBL" id="KAK1771378.1"/>
    </source>
</evidence>
<dbReference type="RefSeq" id="XP_060287591.1">
    <property type="nucleotide sequence ID" value="XM_060422168.1"/>
</dbReference>
<evidence type="ECO:0000313" key="4">
    <source>
        <dbReference type="Proteomes" id="UP001244011"/>
    </source>
</evidence>
<dbReference type="Pfam" id="PF01841">
    <property type="entry name" value="Transglut_core"/>
    <property type="match status" value="1"/>
</dbReference>
<feature type="compositionally biased region" description="Basic and acidic residues" evidence="1">
    <location>
        <begin position="183"/>
        <end position="196"/>
    </location>
</feature>
<dbReference type="SUPFAM" id="SSF54001">
    <property type="entry name" value="Cysteine proteinases"/>
    <property type="match status" value="1"/>
</dbReference>
<evidence type="ECO:0000256" key="1">
    <source>
        <dbReference type="SAM" id="MobiDB-lite"/>
    </source>
</evidence>
<evidence type="ECO:0000259" key="2">
    <source>
        <dbReference type="SMART" id="SM00460"/>
    </source>
</evidence>
<dbReference type="EMBL" id="MU838998">
    <property type="protein sequence ID" value="KAK1771378.1"/>
    <property type="molecule type" value="Genomic_DNA"/>
</dbReference>
<organism evidence="3 4">
    <name type="scientific">Phialemonium atrogriseum</name>
    <dbReference type="NCBI Taxonomy" id="1093897"/>
    <lineage>
        <taxon>Eukaryota</taxon>
        <taxon>Fungi</taxon>
        <taxon>Dikarya</taxon>
        <taxon>Ascomycota</taxon>
        <taxon>Pezizomycotina</taxon>
        <taxon>Sordariomycetes</taxon>
        <taxon>Sordariomycetidae</taxon>
        <taxon>Cephalothecales</taxon>
        <taxon>Cephalothecaceae</taxon>
        <taxon>Phialemonium</taxon>
    </lineage>
</organism>
<feature type="compositionally biased region" description="Pro residues" evidence="1">
    <location>
        <begin position="216"/>
        <end position="232"/>
    </location>
</feature>
<protein>
    <recommendedName>
        <fullName evidence="2">Transglutaminase-like domain-containing protein</fullName>
    </recommendedName>
</protein>
<dbReference type="PANTHER" id="PTHR46333">
    <property type="entry name" value="CYTOKINESIS PROTEIN 3"/>
    <property type="match status" value="1"/>
</dbReference>
<sequence>MAEVEEPQFTTLAERIAALNKQKNFKAPPPGAGRRAPPPPPQNRPSPQLASATSPTFSNGAPSPQSPSIPPRPTNRAAKQESAPPLPRRVTAAADGDGKSPSPGRSLAPAPTWASSSRLTSPALPPRRPSTQTLSDRRNSNSSDVSYLSTVSNLSFTSASSDKAPRRLPPTLDQAKLPHLPPTRRELEAKAKEAVAERAPPLPTRSETAPSRIAEPPRPSLPPRLPSRPARPPVVEQTQEEQAPALPSRRLPPPAATFNRAKSALECGFNRQAKAEEDDQPPPVPLSSRPALAHIDAASTRAAAALSAVRPASAPAAPSCLVCRDFSGPDSVAAQYPAHTLPRHDPVGYLAHVLCDPFPSATDRARAIFTWCHHNIAYNVEDFFDGCIPRGQTPAETIFSGKAVCEGYAKVYESIASRAGLECVVVGGHGKGYGFVPLAPGQAPPRRDPSGHAWNAVRIDGGEWKLLDACWGAGAVGERKYTKRFVPEMFYMANDTFGLKHFPSDSRHFYRSDGSIPTWEEYIVGPLRGAEQATWYSNATQEGLNEFTFSPRAKHIPVRSGEVVRFQFSKVCEHWDGERNGKGKPYLLMMKIHGLDGRKDDLVPLDHDSFWWWVDIPARDLGTPGQQISLYGLDTLDGKPARGVTKEEFLRKKGKCGMSWVGIAAWELV</sequence>
<feature type="compositionally biased region" description="Pro residues" evidence="1">
    <location>
        <begin position="27"/>
        <end position="44"/>
    </location>
</feature>
<dbReference type="GeneID" id="85305355"/>
<comment type="caution">
    <text evidence="3">The sequence shown here is derived from an EMBL/GenBank/DDBJ whole genome shotgun (WGS) entry which is preliminary data.</text>
</comment>
<dbReference type="GO" id="GO:0005737">
    <property type="term" value="C:cytoplasm"/>
    <property type="evidence" value="ECO:0007669"/>
    <property type="project" value="TreeGrafter"/>
</dbReference>
<reference evidence="3" key="1">
    <citation type="submission" date="2023-06" db="EMBL/GenBank/DDBJ databases">
        <title>Genome-scale phylogeny and comparative genomics of the fungal order Sordariales.</title>
        <authorList>
            <consortium name="Lawrence Berkeley National Laboratory"/>
            <person name="Hensen N."/>
            <person name="Bonometti L."/>
            <person name="Westerberg I."/>
            <person name="Brannstrom I.O."/>
            <person name="Guillou S."/>
            <person name="Cros-Aarteil S."/>
            <person name="Calhoun S."/>
            <person name="Haridas S."/>
            <person name="Kuo A."/>
            <person name="Mondo S."/>
            <person name="Pangilinan J."/>
            <person name="Riley R."/>
            <person name="Labutti K."/>
            <person name="Andreopoulos B."/>
            <person name="Lipzen A."/>
            <person name="Chen C."/>
            <person name="Yanf M."/>
            <person name="Daum C."/>
            <person name="Ng V."/>
            <person name="Clum A."/>
            <person name="Steindorff A."/>
            <person name="Ohm R."/>
            <person name="Martin F."/>
            <person name="Silar P."/>
            <person name="Natvig D."/>
            <person name="Lalanne C."/>
            <person name="Gautier V."/>
            <person name="Ament-Velasquez S.L."/>
            <person name="Kruys A."/>
            <person name="Hutchinson M.I."/>
            <person name="Powell A.J."/>
            <person name="Barry K."/>
            <person name="Miller A.N."/>
            <person name="Grigoriev I.V."/>
            <person name="Debuchy R."/>
            <person name="Gladieux P."/>
            <person name="Thoren M.H."/>
            <person name="Johannesson H."/>
        </authorList>
    </citation>
    <scope>NUCLEOTIDE SEQUENCE</scope>
    <source>
        <strain evidence="3">8032-3</strain>
    </source>
</reference>
<name>A0AAJ0C9F9_9PEZI</name>
<feature type="domain" description="Transglutaminase-like" evidence="2">
    <location>
        <begin position="397"/>
        <end position="471"/>
    </location>
</feature>
<dbReference type="SMART" id="SM00460">
    <property type="entry name" value="TGc"/>
    <property type="match status" value="1"/>
</dbReference>
<feature type="compositionally biased region" description="Polar residues" evidence="1">
    <location>
        <begin position="45"/>
        <end position="61"/>
    </location>
</feature>
<dbReference type="InterPro" id="IPR002931">
    <property type="entry name" value="Transglutaminase-like"/>
</dbReference>